<sequence>MGDGPDALPGPVRILMTVSLLDPARYRRMPWKNGGGTTTEIALQELPGDAGRFLWRVSIADVAEAGPFSAFTGYERLIAVVEGAGMRLTVDGVPATVTNRAAPFRFSGDAVVDCVLLDGPIRDFNLIFDRERADARLDILPADTVADIPAGGMALVHALAGEVILRTGDSVARVSPGWTARLGDTAATLETGPGACAVLARVAARG</sequence>
<keyword evidence="2" id="KW-1185">Reference proteome</keyword>
<comment type="caution">
    <text evidence="1">The sequence shown here is derived from an EMBL/GenBank/DDBJ whole genome shotgun (WGS) entry which is preliminary data.</text>
</comment>
<accession>A0ABS1I7E3</accession>
<evidence type="ECO:0000313" key="2">
    <source>
        <dbReference type="Proteomes" id="UP000654452"/>
    </source>
</evidence>
<gene>
    <name evidence="1" type="ORF">JJL56_28685</name>
</gene>
<dbReference type="InterPro" id="IPR014710">
    <property type="entry name" value="RmlC-like_jellyroll"/>
</dbReference>
<dbReference type="Gene3D" id="2.60.120.10">
    <property type="entry name" value="Jelly Rolls"/>
    <property type="match status" value="1"/>
</dbReference>
<dbReference type="EMBL" id="JAEPIV010000032">
    <property type="protein sequence ID" value="MBK4722839.1"/>
    <property type="molecule type" value="Genomic_DNA"/>
</dbReference>
<name>A0ABS1I7E3_9PROT</name>
<proteinExistence type="predicted"/>
<dbReference type="InterPro" id="IPR010282">
    <property type="entry name" value="Uncharacterised_HutD/Ves"/>
</dbReference>
<evidence type="ECO:0000313" key="1">
    <source>
        <dbReference type="EMBL" id="MBK4722839.1"/>
    </source>
</evidence>
<organism evidence="1 2">
    <name type="scientific">Azospirillum aestuarii</name>
    <dbReference type="NCBI Taxonomy" id="2802052"/>
    <lineage>
        <taxon>Bacteria</taxon>
        <taxon>Pseudomonadati</taxon>
        <taxon>Pseudomonadota</taxon>
        <taxon>Alphaproteobacteria</taxon>
        <taxon>Rhodospirillales</taxon>
        <taxon>Azospirillaceae</taxon>
        <taxon>Azospirillum</taxon>
    </lineage>
</organism>
<reference evidence="1 2" key="1">
    <citation type="submission" date="2021-01" db="EMBL/GenBank/DDBJ databases">
        <title>Azospirillum sp. YIM DDC1 draft genome.</title>
        <authorList>
            <person name="Wang Y.-X."/>
        </authorList>
    </citation>
    <scope>NUCLEOTIDE SEQUENCE [LARGE SCALE GENOMIC DNA]</scope>
    <source>
        <strain evidence="1 2">YIM DDC1</strain>
    </source>
</reference>
<dbReference type="Pfam" id="PF05962">
    <property type="entry name" value="HutD"/>
    <property type="match status" value="1"/>
</dbReference>
<dbReference type="PANTHER" id="PTHR37943">
    <property type="entry name" value="PROTEIN VES"/>
    <property type="match status" value="1"/>
</dbReference>
<dbReference type="Proteomes" id="UP000654452">
    <property type="component" value="Unassembled WGS sequence"/>
</dbReference>
<protein>
    <submittedName>
        <fullName evidence="1">HutD family protein</fullName>
    </submittedName>
</protein>
<dbReference type="SUPFAM" id="SSF51182">
    <property type="entry name" value="RmlC-like cupins"/>
    <property type="match status" value="1"/>
</dbReference>
<dbReference type="InterPro" id="IPR011051">
    <property type="entry name" value="RmlC_Cupin_sf"/>
</dbReference>
<dbReference type="CDD" id="cd20293">
    <property type="entry name" value="cupin_HutD_N"/>
    <property type="match status" value="1"/>
</dbReference>
<dbReference type="PANTHER" id="PTHR37943:SF1">
    <property type="entry name" value="PROTEIN VES"/>
    <property type="match status" value="1"/>
</dbReference>